<dbReference type="Pfam" id="PF06985">
    <property type="entry name" value="HET"/>
    <property type="match status" value="1"/>
</dbReference>
<protein>
    <recommendedName>
        <fullName evidence="1">Heterokaryon incompatibility domain-containing protein</fullName>
    </recommendedName>
</protein>
<dbReference type="PANTHER" id="PTHR33112">
    <property type="entry name" value="DOMAIN PROTEIN, PUTATIVE-RELATED"/>
    <property type="match status" value="1"/>
</dbReference>
<dbReference type="EMBL" id="KN846983">
    <property type="protein sequence ID" value="KIW95748.1"/>
    <property type="molecule type" value="Genomic_DNA"/>
</dbReference>
<sequence length="669" mass="76258">MGRGAPRGPYLGDKFGIPTTVPPLLGAPYAGYITRIVPPRLKDYGVLRGWLETCEQNHPGCVPEKSLELNTIRLINLKLRKLITFPTDVPQVNFAALSYVWGDVHKKSFQVGQLLPQLPQTLEDAMVATQELGLQYLWVDYVCIDQHDNSSKLEQIEIMGNIYGGAYVTLVVPHGKSAAEGIPRVGEFAAFVHQAHVSIGRGNEIVSRLPSLRTEMGSSPHAQRAWTYQEVLLSRRKLIFTKHQVHFSCRKMMQCESMFENARFDGEEASGGFGMDNAATKILDGTSENSDWRGIYDKLVLEYAVRKMSYENDALNAISGILSRLQRTIYPKGFAYGLPRDEFRKRLCWIQQSDRCEYDEQSLKRRSGFPSWSWLGWVWEMESSPSWWYEHDDKTNYCPYCCLIQPPLIIRLGPDDEVDCANDGVCETTRTVFTGKEAIRRIQFLQHLYQTGRMKDNTEKRQFDGFTEICETMVQVFAFLRSLHRSDRMPGGNTQRQVDGLTEICGVIVQISVILRQRAGKRYDFTDGFQVLPHVYDSLNLKDCEARARAPRLRAYFDGPIHDVVSQQDVCVEVDCLLVAWRVGVKAQADGFPVFDDSDTDIAEIAEQLRKMDTAAKESFRRVELSLLLLKWRNGVAYRAGFVTLSLDAEELFRNLEHLNPVWTRFVIG</sequence>
<accession>A0A0D2HQM5</accession>
<dbReference type="VEuPathDB" id="FungiDB:Z519_02812"/>
<dbReference type="AlphaFoldDB" id="A0A0D2HQM5"/>
<dbReference type="OrthoDB" id="4159223at2759"/>
<organism evidence="2 3">
    <name type="scientific">Cladophialophora bantiana (strain ATCC 10958 / CBS 173.52 / CDC B-1940 / NIH 8579)</name>
    <name type="common">Xylohypha bantiana</name>
    <dbReference type="NCBI Taxonomy" id="1442370"/>
    <lineage>
        <taxon>Eukaryota</taxon>
        <taxon>Fungi</taxon>
        <taxon>Dikarya</taxon>
        <taxon>Ascomycota</taxon>
        <taxon>Pezizomycotina</taxon>
        <taxon>Eurotiomycetes</taxon>
        <taxon>Chaetothyriomycetidae</taxon>
        <taxon>Chaetothyriales</taxon>
        <taxon>Herpotrichiellaceae</taxon>
        <taxon>Cladophialophora</taxon>
    </lineage>
</organism>
<evidence type="ECO:0000259" key="1">
    <source>
        <dbReference type="Pfam" id="PF06985"/>
    </source>
</evidence>
<dbReference type="PANTHER" id="PTHR33112:SF16">
    <property type="entry name" value="HETEROKARYON INCOMPATIBILITY DOMAIN-CONTAINING PROTEIN"/>
    <property type="match status" value="1"/>
</dbReference>
<dbReference type="GeneID" id="27695740"/>
<evidence type="ECO:0000313" key="3">
    <source>
        <dbReference type="Proteomes" id="UP000053789"/>
    </source>
</evidence>
<dbReference type="Proteomes" id="UP000053789">
    <property type="component" value="Unassembled WGS sequence"/>
</dbReference>
<proteinExistence type="predicted"/>
<feature type="domain" description="Heterokaryon incompatibility" evidence="1">
    <location>
        <begin position="94"/>
        <end position="230"/>
    </location>
</feature>
<dbReference type="RefSeq" id="XP_016622417.1">
    <property type="nucleotide sequence ID" value="XM_016760567.1"/>
</dbReference>
<keyword evidence="3" id="KW-1185">Reference proteome</keyword>
<dbReference type="InterPro" id="IPR010730">
    <property type="entry name" value="HET"/>
</dbReference>
<evidence type="ECO:0000313" key="2">
    <source>
        <dbReference type="EMBL" id="KIW95748.1"/>
    </source>
</evidence>
<gene>
    <name evidence="2" type="ORF">Z519_02812</name>
</gene>
<name>A0A0D2HQM5_CLAB1</name>
<reference evidence="2" key="1">
    <citation type="submission" date="2015-01" db="EMBL/GenBank/DDBJ databases">
        <title>The Genome Sequence of Cladophialophora bantiana CBS 173.52.</title>
        <authorList>
            <consortium name="The Broad Institute Genomics Platform"/>
            <person name="Cuomo C."/>
            <person name="de Hoog S."/>
            <person name="Gorbushina A."/>
            <person name="Stielow B."/>
            <person name="Teixiera M."/>
            <person name="Abouelleil A."/>
            <person name="Chapman S.B."/>
            <person name="Priest M."/>
            <person name="Young S.K."/>
            <person name="Wortman J."/>
            <person name="Nusbaum C."/>
            <person name="Birren B."/>
        </authorList>
    </citation>
    <scope>NUCLEOTIDE SEQUENCE [LARGE SCALE GENOMIC DNA]</scope>
    <source>
        <strain evidence="2">CBS 173.52</strain>
    </source>
</reference>
<dbReference type="HOGENOM" id="CLU_410484_0_0_1"/>